<keyword evidence="7" id="KW-1185">Reference proteome</keyword>
<gene>
    <name evidence="6" type="ORF">D9Q98_002049</name>
</gene>
<keyword evidence="4" id="KW-0560">Oxidoreductase</keyword>
<evidence type="ECO:0000256" key="3">
    <source>
        <dbReference type="PIRSR" id="PIRSR602401-1"/>
    </source>
</evidence>
<evidence type="ECO:0008006" key="8">
    <source>
        <dbReference type="Google" id="ProtNLM"/>
    </source>
</evidence>
<name>A0A9D4Z0V8_CHLVU</name>
<protein>
    <recommendedName>
        <fullName evidence="8">Cytochrome P450</fullName>
    </recommendedName>
</protein>
<dbReference type="OrthoDB" id="6764281at2759"/>
<dbReference type="InterPro" id="IPR002401">
    <property type="entry name" value="Cyt_P450_E_grp-I"/>
</dbReference>
<keyword evidence="5" id="KW-1133">Transmembrane helix</keyword>
<dbReference type="PRINTS" id="PR00463">
    <property type="entry name" value="EP450I"/>
</dbReference>
<dbReference type="SUPFAM" id="SSF48264">
    <property type="entry name" value="Cytochrome P450"/>
    <property type="match status" value="1"/>
</dbReference>
<evidence type="ECO:0000256" key="4">
    <source>
        <dbReference type="RuleBase" id="RU000461"/>
    </source>
</evidence>
<dbReference type="PRINTS" id="PR00385">
    <property type="entry name" value="P450"/>
</dbReference>
<keyword evidence="3 4" id="KW-0408">Iron</keyword>
<dbReference type="InterPro" id="IPR036396">
    <property type="entry name" value="Cyt_P450_sf"/>
</dbReference>
<organism evidence="6 7">
    <name type="scientific">Chlorella vulgaris</name>
    <name type="common">Green alga</name>
    <dbReference type="NCBI Taxonomy" id="3077"/>
    <lineage>
        <taxon>Eukaryota</taxon>
        <taxon>Viridiplantae</taxon>
        <taxon>Chlorophyta</taxon>
        <taxon>core chlorophytes</taxon>
        <taxon>Trebouxiophyceae</taxon>
        <taxon>Chlorellales</taxon>
        <taxon>Chlorellaceae</taxon>
        <taxon>Chlorella clade</taxon>
        <taxon>Chlorella</taxon>
    </lineage>
</organism>
<keyword evidence="5" id="KW-0812">Transmembrane</keyword>
<keyword evidence="5" id="KW-0472">Membrane</keyword>
<dbReference type="EMBL" id="SIDB01000002">
    <property type="protein sequence ID" value="KAI3435992.1"/>
    <property type="molecule type" value="Genomic_DNA"/>
</dbReference>
<keyword evidence="3 4" id="KW-0349">Heme</keyword>
<dbReference type="GO" id="GO:0004497">
    <property type="term" value="F:monooxygenase activity"/>
    <property type="evidence" value="ECO:0007669"/>
    <property type="project" value="UniProtKB-KW"/>
</dbReference>
<evidence type="ECO:0000313" key="7">
    <source>
        <dbReference type="Proteomes" id="UP001055712"/>
    </source>
</evidence>
<evidence type="ECO:0000313" key="6">
    <source>
        <dbReference type="EMBL" id="KAI3435992.1"/>
    </source>
</evidence>
<dbReference type="PANTHER" id="PTHR24305:SF166">
    <property type="entry name" value="CYTOCHROME P450 12A4, MITOCHONDRIAL-RELATED"/>
    <property type="match status" value="1"/>
</dbReference>
<accession>A0A9D4Z0V8</accession>
<dbReference type="SMR" id="A0A9D4Z0V8"/>
<dbReference type="InterPro" id="IPR001128">
    <property type="entry name" value="Cyt_P450"/>
</dbReference>
<evidence type="ECO:0000256" key="1">
    <source>
        <dbReference type="ARBA" id="ARBA00001971"/>
    </source>
</evidence>
<dbReference type="InterPro" id="IPR017972">
    <property type="entry name" value="Cyt_P450_CS"/>
</dbReference>
<feature type="binding site" description="axial binding residue" evidence="3">
    <location>
        <position position="473"/>
    </location>
    <ligand>
        <name>heme</name>
        <dbReference type="ChEBI" id="CHEBI:30413"/>
    </ligand>
    <ligandPart>
        <name>Fe</name>
        <dbReference type="ChEBI" id="CHEBI:18248"/>
    </ligandPart>
</feature>
<keyword evidence="3 4" id="KW-0479">Metal-binding</keyword>
<dbReference type="InterPro" id="IPR050121">
    <property type="entry name" value="Cytochrome_P450_monoxygenase"/>
</dbReference>
<dbReference type="AlphaFoldDB" id="A0A9D4Z0V8"/>
<comment type="cofactor">
    <cofactor evidence="1 3">
        <name>heme</name>
        <dbReference type="ChEBI" id="CHEBI:30413"/>
    </cofactor>
</comment>
<keyword evidence="4" id="KW-0503">Monooxygenase</keyword>
<dbReference type="GO" id="GO:0005506">
    <property type="term" value="F:iron ion binding"/>
    <property type="evidence" value="ECO:0007669"/>
    <property type="project" value="InterPro"/>
</dbReference>
<dbReference type="PROSITE" id="PS00086">
    <property type="entry name" value="CYTOCHROME_P450"/>
    <property type="match status" value="1"/>
</dbReference>
<comment type="similarity">
    <text evidence="2 4">Belongs to the cytochrome P450 family.</text>
</comment>
<reference evidence="6" key="1">
    <citation type="journal article" date="2019" name="Plant J.">
        <title>Chlorella vulgaris genome assembly and annotation reveals the molecular basis for metabolic acclimation to high light conditions.</title>
        <authorList>
            <person name="Cecchin M."/>
            <person name="Marcolungo L."/>
            <person name="Rossato M."/>
            <person name="Girolomoni L."/>
            <person name="Cosentino E."/>
            <person name="Cuine S."/>
            <person name="Li-Beisson Y."/>
            <person name="Delledonne M."/>
            <person name="Ballottari M."/>
        </authorList>
    </citation>
    <scope>NUCLEOTIDE SEQUENCE</scope>
    <source>
        <strain evidence="6">211/11P</strain>
    </source>
</reference>
<evidence type="ECO:0000256" key="5">
    <source>
        <dbReference type="SAM" id="Phobius"/>
    </source>
</evidence>
<dbReference type="GO" id="GO:0020037">
    <property type="term" value="F:heme binding"/>
    <property type="evidence" value="ECO:0007669"/>
    <property type="project" value="InterPro"/>
</dbReference>
<dbReference type="PANTHER" id="PTHR24305">
    <property type="entry name" value="CYTOCHROME P450"/>
    <property type="match status" value="1"/>
</dbReference>
<dbReference type="Proteomes" id="UP001055712">
    <property type="component" value="Unassembled WGS sequence"/>
</dbReference>
<feature type="transmembrane region" description="Helical" evidence="5">
    <location>
        <begin position="12"/>
        <end position="40"/>
    </location>
</feature>
<proteinExistence type="inferred from homology"/>
<dbReference type="Pfam" id="PF00067">
    <property type="entry name" value="p450"/>
    <property type="match status" value="1"/>
</dbReference>
<evidence type="ECO:0000256" key="2">
    <source>
        <dbReference type="ARBA" id="ARBA00010617"/>
    </source>
</evidence>
<reference evidence="6" key="2">
    <citation type="submission" date="2020-11" db="EMBL/GenBank/DDBJ databases">
        <authorList>
            <person name="Cecchin M."/>
            <person name="Marcolungo L."/>
            <person name="Rossato M."/>
            <person name="Girolomoni L."/>
            <person name="Cosentino E."/>
            <person name="Cuine S."/>
            <person name="Li-Beisson Y."/>
            <person name="Delledonne M."/>
            <person name="Ballottari M."/>
        </authorList>
    </citation>
    <scope>NUCLEOTIDE SEQUENCE</scope>
    <source>
        <strain evidence="6">211/11P</strain>
        <tissue evidence="6">Whole cell</tissue>
    </source>
</reference>
<sequence length="532" mass="58635">MNATTASQTPGLALWTPFLAGVGVPGTLAIVMALSAVWLLRNWSTDDWATLPGPPQGSWLTGHLPQLNTPQVHRFCQDCAQKYGSMFKLRLVHMRMVVVSDPLLVQTIVSRSSALPKAGQYNEIDELFSPKGIRSIFNTHDMEDWKVVRKVTAPAFSPANVRKAFPVLLRVTNELCDVLAGKVAAGQDVVEMSEAAMRVTLDVLGPTAYGYDFKARTYAYCEMFEIIPPLLGEFTLRSTNPLRPLVHRCLPFLPAARKYRQRVQACHRWWEVLAKSVRAVDLEKAAAEGDTSLRVCLAQLPFDDDHLIPNIAVYLIAGFETTAHSIAWTLYEIASHPAVQQRVEAELAAAGLLGPAARQLEFGDLAALPFLNCVLKESMRLHPVASTGTIRVADKEMNLGGYRLACGTLLWVPFITMLTSNHNWERGEDFWPERWEMDVPQVAAAGASGPTAVGNAASPAKTYLPFSDGPRNCIGQNLALMEARAVLASMVSRFRLEVAPEMGSREDVRADEVMKLTLQCGKGIMLKLKLRQ</sequence>
<dbReference type="GO" id="GO:0016705">
    <property type="term" value="F:oxidoreductase activity, acting on paired donors, with incorporation or reduction of molecular oxygen"/>
    <property type="evidence" value="ECO:0007669"/>
    <property type="project" value="InterPro"/>
</dbReference>
<comment type="caution">
    <text evidence="6">The sequence shown here is derived from an EMBL/GenBank/DDBJ whole genome shotgun (WGS) entry which is preliminary data.</text>
</comment>
<dbReference type="Gene3D" id="1.10.630.10">
    <property type="entry name" value="Cytochrome P450"/>
    <property type="match status" value="1"/>
</dbReference>